<organism evidence="2 3">
    <name type="scientific">Streptomyces ambofaciens (strain ATCC 23877 / 3486 / DSM 40053 / JCM 4204 / NBRC 12836 / NRRL B-2516)</name>
    <dbReference type="NCBI Taxonomy" id="278992"/>
    <lineage>
        <taxon>Bacteria</taxon>
        <taxon>Bacillati</taxon>
        <taxon>Actinomycetota</taxon>
        <taxon>Actinomycetes</taxon>
        <taxon>Kitasatosporales</taxon>
        <taxon>Streptomycetaceae</taxon>
        <taxon>Streptomyces</taxon>
    </lineage>
</organism>
<reference evidence="3" key="1">
    <citation type="journal article" date="2015" name="J. Biotechnol.">
        <title>Complete genome sequence of Streptomyces ambofaciens ATCC 23877, the spiramycin producer.</title>
        <authorList>
            <person name="Thibessard A."/>
            <person name="Haas D."/>
            <person name="Gerbaud C."/>
            <person name="Aigle B."/>
            <person name="Lautru S."/>
            <person name="Pernodet J.L."/>
            <person name="Leblond P."/>
        </authorList>
    </citation>
    <scope>NUCLEOTIDE SEQUENCE [LARGE SCALE GENOMIC DNA]</scope>
    <source>
        <strain evidence="3">ATCC 23877 / 3486 / DSM 40053 / JCM 4204 / NBRC 12836 / NRRL B-2516</strain>
    </source>
</reference>
<evidence type="ECO:0000313" key="3">
    <source>
        <dbReference type="Proteomes" id="UP000061018"/>
    </source>
</evidence>
<sequence>MFRRRRFHRAEAHLVLSAMRHRAAELGERVTYVGADTYREGLDRAARGRPVHRREARAGDHRGAGPGRAPYRTGIGASARGHSAEASSYR</sequence>
<proteinExistence type="predicted"/>
<evidence type="ECO:0000256" key="1">
    <source>
        <dbReference type="SAM" id="MobiDB-lite"/>
    </source>
</evidence>
<dbReference type="Gene3D" id="3.40.50.620">
    <property type="entry name" value="HUPs"/>
    <property type="match status" value="1"/>
</dbReference>
<dbReference type="KEGG" id="samb:SAM23877_7081"/>
<gene>
    <name evidence="2" type="ORF">SAM23877_7081</name>
</gene>
<evidence type="ECO:0000313" key="2">
    <source>
        <dbReference type="EMBL" id="AKZ60124.1"/>
    </source>
</evidence>
<dbReference type="InterPro" id="IPR014729">
    <property type="entry name" value="Rossmann-like_a/b/a_fold"/>
</dbReference>
<name>A0A0K2B4C7_STRA7</name>
<dbReference type="EMBL" id="CP012382">
    <property type="protein sequence ID" value="AKZ60124.1"/>
    <property type="molecule type" value="Genomic_DNA"/>
</dbReference>
<dbReference type="AlphaFoldDB" id="A0A0K2B4C7"/>
<accession>A0A0K2B4C7</accession>
<feature type="region of interest" description="Disordered" evidence="1">
    <location>
        <begin position="44"/>
        <end position="90"/>
    </location>
</feature>
<dbReference type="Proteomes" id="UP000061018">
    <property type="component" value="Chromosome"/>
</dbReference>
<protein>
    <submittedName>
        <fullName evidence="2">Uncharacterized protein</fullName>
    </submittedName>
</protein>
<dbReference type="STRING" id="1889.SAM40697_6382"/>